<reference evidence="2 3" key="1">
    <citation type="journal article" date="2013" name="PLoS Genet.">
        <title>Distinctive expansion of potential virulence genes in the genome of the oomycete fish pathogen Saprolegnia parasitica.</title>
        <authorList>
            <person name="Jiang R.H."/>
            <person name="de Bruijn I."/>
            <person name="Haas B.J."/>
            <person name="Belmonte R."/>
            <person name="Lobach L."/>
            <person name="Christie J."/>
            <person name="van den Ackerveken G."/>
            <person name="Bottin A."/>
            <person name="Bulone V."/>
            <person name="Diaz-Moreno S.M."/>
            <person name="Dumas B."/>
            <person name="Fan L."/>
            <person name="Gaulin E."/>
            <person name="Govers F."/>
            <person name="Grenville-Briggs L.J."/>
            <person name="Horner N.R."/>
            <person name="Levin J.Z."/>
            <person name="Mammella M."/>
            <person name="Meijer H.J."/>
            <person name="Morris P."/>
            <person name="Nusbaum C."/>
            <person name="Oome S."/>
            <person name="Phillips A.J."/>
            <person name="van Rooyen D."/>
            <person name="Rzeszutek E."/>
            <person name="Saraiva M."/>
            <person name="Secombes C.J."/>
            <person name="Seidl M.F."/>
            <person name="Snel B."/>
            <person name="Stassen J.H."/>
            <person name="Sykes S."/>
            <person name="Tripathy S."/>
            <person name="van den Berg H."/>
            <person name="Vega-Arreguin J.C."/>
            <person name="Wawra S."/>
            <person name="Young S.K."/>
            <person name="Zeng Q."/>
            <person name="Dieguez-Uribeondo J."/>
            <person name="Russ C."/>
            <person name="Tyler B.M."/>
            <person name="van West P."/>
        </authorList>
    </citation>
    <scope>NUCLEOTIDE SEQUENCE [LARGE SCALE GENOMIC DNA]</scope>
    <source>
        <strain evidence="2 3">CBS 223.65</strain>
    </source>
</reference>
<dbReference type="InterPro" id="IPR036770">
    <property type="entry name" value="Ankyrin_rpt-contain_sf"/>
</dbReference>
<gene>
    <name evidence="2" type="ORF">SPRG_00170</name>
</gene>
<keyword evidence="1" id="KW-0472">Membrane</keyword>
<dbReference type="VEuPathDB" id="FungiDB:SPRG_00170"/>
<evidence type="ECO:0000313" key="2">
    <source>
        <dbReference type="EMBL" id="KDO35321.1"/>
    </source>
</evidence>
<dbReference type="EMBL" id="KK583189">
    <property type="protein sequence ID" value="KDO35321.1"/>
    <property type="molecule type" value="Genomic_DNA"/>
</dbReference>
<dbReference type="Proteomes" id="UP000030745">
    <property type="component" value="Unassembled WGS sequence"/>
</dbReference>
<accession>A0A067D9J6</accession>
<dbReference type="SUPFAM" id="SSF48403">
    <property type="entry name" value="Ankyrin repeat"/>
    <property type="match status" value="1"/>
</dbReference>
<name>A0A067D9J6_SAPPC</name>
<organism evidence="2 3">
    <name type="scientific">Saprolegnia parasitica (strain CBS 223.65)</name>
    <dbReference type="NCBI Taxonomy" id="695850"/>
    <lineage>
        <taxon>Eukaryota</taxon>
        <taxon>Sar</taxon>
        <taxon>Stramenopiles</taxon>
        <taxon>Oomycota</taxon>
        <taxon>Saprolegniomycetes</taxon>
        <taxon>Saprolegniales</taxon>
        <taxon>Saprolegniaceae</taxon>
        <taxon>Saprolegnia</taxon>
    </lineage>
</organism>
<evidence type="ECO:0000256" key="1">
    <source>
        <dbReference type="SAM" id="Phobius"/>
    </source>
</evidence>
<protein>
    <submittedName>
        <fullName evidence="2">Uncharacterized protein</fullName>
    </submittedName>
</protein>
<dbReference type="GeneID" id="24122822"/>
<keyword evidence="1" id="KW-0812">Transmembrane</keyword>
<evidence type="ECO:0000313" key="3">
    <source>
        <dbReference type="Proteomes" id="UP000030745"/>
    </source>
</evidence>
<dbReference type="KEGG" id="spar:SPRG_00170"/>
<dbReference type="AlphaFoldDB" id="A0A067D9J6"/>
<dbReference type="RefSeq" id="XP_012193667.1">
    <property type="nucleotide sequence ID" value="XM_012338277.1"/>
</dbReference>
<sequence>MACPDLVNATTPAGVTPLMTAATGRRAIASIDVLVAAGASLDVWGTSQHQHVLLYAIAHGAPVEVVDCLWRHDAERGTLGQCRTFCWTDADATGRGVLPLALSSGNVALVQHLVHRVLSFAGANAMELQLASVVSARNSMVALAWLALPKVAACVTTMRVAPRLYVTMALACRHALTLLLGALTALQPQFAGLVLLYLTERRRKPPALFNLCELYQRHITWRRTRLVYWVASRARGVPALPSCVLSLLAAYVYVFDATRELDALRALVLEQGRSDSSTIV</sequence>
<proteinExistence type="predicted"/>
<feature type="transmembrane region" description="Helical" evidence="1">
    <location>
        <begin position="175"/>
        <end position="198"/>
    </location>
</feature>
<keyword evidence="1" id="KW-1133">Transmembrane helix</keyword>
<dbReference type="Gene3D" id="1.25.40.20">
    <property type="entry name" value="Ankyrin repeat-containing domain"/>
    <property type="match status" value="1"/>
</dbReference>
<keyword evidence="3" id="KW-1185">Reference proteome</keyword>